<evidence type="ECO:0000313" key="2">
    <source>
        <dbReference type="Proteomes" id="UP000274131"/>
    </source>
</evidence>
<dbReference type="AlphaFoldDB" id="A0A0N4UZZ4"/>
<gene>
    <name evidence="1" type="ORF">EVEC_LOCUS2922</name>
</gene>
<dbReference type="EMBL" id="UXUI01007472">
    <property type="protein sequence ID" value="VDD87779.1"/>
    <property type="molecule type" value="Genomic_DNA"/>
</dbReference>
<reference evidence="3" key="1">
    <citation type="submission" date="2017-02" db="UniProtKB">
        <authorList>
            <consortium name="WormBaseParasite"/>
        </authorList>
    </citation>
    <scope>IDENTIFICATION</scope>
</reference>
<dbReference type="Proteomes" id="UP000274131">
    <property type="component" value="Unassembled WGS sequence"/>
</dbReference>
<name>A0A0N4UZZ4_ENTVE</name>
<protein>
    <submittedName>
        <fullName evidence="3">Dirigent protein</fullName>
    </submittedName>
</protein>
<proteinExistence type="predicted"/>
<reference evidence="1 2" key="2">
    <citation type="submission" date="2018-10" db="EMBL/GenBank/DDBJ databases">
        <authorList>
            <consortium name="Pathogen Informatics"/>
        </authorList>
    </citation>
    <scope>NUCLEOTIDE SEQUENCE [LARGE SCALE GENOMIC DNA]</scope>
</reference>
<organism evidence="3">
    <name type="scientific">Enterobius vermicularis</name>
    <name type="common">Human pinworm</name>
    <dbReference type="NCBI Taxonomy" id="51028"/>
    <lineage>
        <taxon>Eukaryota</taxon>
        <taxon>Metazoa</taxon>
        <taxon>Ecdysozoa</taxon>
        <taxon>Nematoda</taxon>
        <taxon>Chromadorea</taxon>
        <taxon>Rhabditida</taxon>
        <taxon>Spirurina</taxon>
        <taxon>Oxyuridomorpha</taxon>
        <taxon>Oxyuroidea</taxon>
        <taxon>Oxyuridae</taxon>
        <taxon>Enterobius</taxon>
    </lineage>
</organism>
<evidence type="ECO:0000313" key="3">
    <source>
        <dbReference type="WBParaSite" id="EVEC_0000321401-mRNA-1"/>
    </source>
</evidence>
<evidence type="ECO:0000313" key="1">
    <source>
        <dbReference type="EMBL" id="VDD87779.1"/>
    </source>
</evidence>
<dbReference type="WBParaSite" id="EVEC_0000321401-mRNA-1">
    <property type="protein sequence ID" value="EVEC_0000321401-mRNA-1"/>
    <property type="gene ID" value="EVEC_0000321401"/>
</dbReference>
<keyword evidence="2" id="KW-1185">Reference proteome</keyword>
<sequence>MVVMTVVMDIAVSGSAGEGNIFFTGRLKVLAFYSEDLVKGGIPVKLTGNYLVGTESRSLGCDLSAKYACFKVL</sequence>
<accession>A0A0N4UZZ4</accession>